<dbReference type="GO" id="GO:0003677">
    <property type="term" value="F:DNA binding"/>
    <property type="evidence" value="ECO:0007669"/>
    <property type="project" value="InterPro"/>
</dbReference>
<dbReference type="EMBL" id="DAAUKO010000021">
    <property type="protein sequence ID" value="HAF1616163.1"/>
    <property type="molecule type" value="Genomic_DNA"/>
</dbReference>
<evidence type="ECO:0008006" key="2">
    <source>
        <dbReference type="Google" id="ProtNLM"/>
    </source>
</evidence>
<dbReference type="Pfam" id="PF06892">
    <property type="entry name" value="Phage_CP76"/>
    <property type="match status" value="1"/>
</dbReference>
<dbReference type="NCBIfam" id="NF041471">
    <property type="entry name" value="phage_reg_YmfL"/>
    <property type="match status" value="1"/>
</dbReference>
<name>A0A742ZL41_SALER</name>
<reference evidence="1" key="2">
    <citation type="submission" date="2020-02" db="EMBL/GenBank/DDBJ databases">
        <authorList>
            <consortium name="NCBI Pathogen Detection Project"/>
        </authorList>
    </citation>
    <scope>NUCLEOTIDE SEQUENCE</scope>
    <source>
        <strain evidence="1">MA.03-3818</strain>
    </source>
</reference>
<organism evidence="1">
    <name type="scientific">Salmonella enterica</name>
    <name type="common">Salmonella choleraesuis</name>
    <dbReference type="NCBI Taxonomy" id="28901"/>
    <lineage>
        <taxon>Bacteria</taxon>
        <taxon>Pseudomonadati</taxon>
        <taxon>Pseudomonadota</taxon>
        <taxon>Gammaproteobacteria</taxon>
        <taxon>Enterobacterales</taxon>
        <taxon>Enterobacteriaceae</taxon>
        <taxon>Salmonella</taxon>
    </lineage>
</organism>
<accession>A0A742ZL41</accession>
<comment type="caution">
    <text evidence="1">The sequence shown here is derived from an EMBL/GenBank/DDBJ whole genome shotgun (WGS) entry which is preliminary data.</text>
</comment>
<sequence>MKEPQWKEEKQPRWWVAAVRRVIAALHGGYTEAAEILGLYKTDEETPSDNAVHNRLRPYSDQVMPIGWAMTLQAASGTHHVAHAVARESGGVFVVLPEIEYVDNADINQRLLEAMEELGVYSQMVRAAIEDGVIDRREREEINAELHRVIVKMQEHASLVLRVFCPPEKGDARECAAPGTVASSVMEKKTHEQCNGK</sequence>
<dbReference type="InterPro" id="IPR009679">
    <property type="entry name" value="Phage_186_CII-like"/>
</dbReference>
<dbReference type="InterPro" id="IPR048188">
    <property type="entry name" value="YmfL-like"/>
</dbReference>
<proteinExistence type="predicted"/>
<protein>
    <recommendedName>
        <fullName evidence="2">DNA-binding protein</fullName>
    </recommendedName>
</protein>
<dbReference type="AlphaFoldDB" id="A0A742ZL41"/>
<reference evidence="1" key="1">
    <citation type="journal article" date="2018" name="Genome Biol.">
        <title>SKESA: strategic k-mer extension for scrupulous assemblies.</title>
        <authorList>
            <person name="Souvorov A."/>
            <person name="Agarwala R."/>
            <person name="Lipman D.J."/>
        </authorList>
    </citation>
    <scope>NUCLEOTIDE SEQUENCE</scope>
    <source>
        <strain evidence="1">MA.03-3818</strain>
    </source>
</reference>
<gene>
    <name evidence="1" type="ORF">G9B49_005224</name>
</gene>
<evidence type="ECO:0000313" key="1">
    <source>
        <dbReference type="EMBL" id="HAF1616163.1"/>
    </source>
</evidence>